<sequence>GYPVPGEGARPSPLRRAARPGAPRADRPSPGAGPGGRARHVGRVARHPLGRGRRAAGSGWADGPAGAPGCDAEAGRHPEGRAPGRPVGPRPPPPDADRDLARHRARLQPAAHDQPRPHRRPRAGRGDAGDLRRRPDLHLHAAPGRHVPPAGQPAAGGERRRRLLRAVAGAGVGGGQRPRLGRYHHRPGRRDGRDHPQAAGRLDPADPGHLQRDHLRPGDDRGERRPLPGRGRDRAVPLRRVRPQHPGRPREEPRVLGGGAALPRRPRDDLRLGGHPADERDHYRRGRLRRVRAAARHRPDGGRRRDRPGRRREHEHPVHRLQPHQAAAGQPPRPPGDRGRDRPEHDPRAGDLRPRHPDGGALPADLLGGAERGDPGPGRRARQAADGRGRLRRRSQDVDHVLVPVLVPVGAGAGGPGAAQADRDRRRAEPGRDRDDDRGRPQRRPGAADLRDRGHRHQRPHRPGRGGEQLQDRRERQPGVLQQPAGRRADRPGDGGDRRRRADRDLPGDPADPAPRPAVDQPVRRQPVRGDAVRRQGLRPRRDRDERGAQADLAGPV</sequence>
<feature type="compositionally biased region" description="Basic and acidic residues" evidence="1">
    <location>
        <begin position="73"/>
        <end position="82"/>
    </location>
</feature>
<feature type="compositionally biased region" description="Basic residues" evidence="1">
    <location>
        <begin position="37"/>
        <end position="54"/>
    </location>
</feature>
<protein>
    <submittedName>
        <fullName evidence="2">ABC transporter, substrate-binding protein (Cluster 5, nickel/peptides/opines)</fullName>
    </submittedName>
</protein>
<feature type="compositionally biased region" description="Basic residues" evidence="1">
    <location>
        <begin position="453"/>
        <end position="464"/>
    </location>
</feature>
<feature type="non-terminal residue" evidence="2">
    <location>
        <position position="557"/>
    </location>
</feature>
<dbReference type="AlphaFoldDB" id="A0A6J4TX70"/>
<feature type="compositionally biased region" description="Basic and acidic residues" evidence="1">
    <location>
        <begin position="383"/>
        <end position="400"/>
    </location>
</feature>
<feature type="compositionally biased region" description="Basic and acidic residues" evidence="1">
    <location>
        <begin position="540"/>
        <end position="549"/>
    </location>
</feature>
<feature type="non-terminal residue" evidence="2">
    <location>
        <position position="1"/>
    </location>
</feature>
<evidence type="ECO:0000313" key="2">
    <source>
        <dbReference type="EMBL" id="CAA9532756.1"/>
    </source>
</evidence>
<gene>
    <name evidence="2" type="ORF">AVDCRST_MAG49-18</name>
</gene>
<feature type="compositionally biased region" description="Basic and acidic residues" evidence="1">
    <location>
        <begin position="335"/>
        <end position="358"/>
    </location>
</feature>
<proteinExistence type="predicted"/>
<feature type="compositionally biased region" description="Basic residues" evidence="1">
    <location>
        <begin position="237"/>
        <end position="247"/>
    </location>
</feature>
<feature type="compositionally biased region" description="Basic and acidic residues" evidence="1">
    <location>
        <begin position="124"/>
        <end position="139"/>
    </location>
</feature>
<organism evidence="2">
    <name type="scientific">uncultured Thermomicrobiales bacterium</name>
    <dbReference type="NCBI Taxonomy" id="1645740"/>
    <lineage>
        <taxon>Bacteria</taxon>
        <taxon>Pseudomonadati</taxon>
        <taxon>Thermomicrobiota</taxon>
        <taxon>Thermomicrobia</taxon>
        <taxon>Thermomicrobiales</taxon>
        <taxon>environmental samples</taxon>
    </lineage>
</organism>
<feature type="compositionally biased region" description="Basic and acidic residues" evidence="1">
    <location>
        <begin position="421"/>
        <end position="440"/>
    </location>
</feature>
<feature type="compositionally biased region" description="Low complexity" evidence="1">
    <location>
        <begin position="55"/>
        <end position="72"/>
    </location>
</feature>
<name>A0A6J4TX70_9BACT</name>
<feature type="compositionally biased region" description="Low complexity" evidence="1">
    <location>
        <begin position="8"/>
        <end position="23"/>
    </location>
</feature>
<feature type="compositionally biased region" description="Low complexity" evidence="1">
    <location>
        <begin position="359"/>
        <end position="369"/>
    </location>
</feature>
<feature type="compositionally biased region" description="Basic and acidic residues" evidence="1">
    <location>
        <begin position="265"/>
        <end position="282"/>
    </location>
</feature>
<feature type="region of interest" description="Disordered" evidence="1">
    <location>
        <begin position="1"/>
        <end position="557"/>
    </location>
</feature>
<feature type="compositionally biased region" description="Basic residues" evidence="1">
    <location>
        <begin position="179"/>
        <end position="188"/>
    </location>
</feature>
<evidence type="ECO:0000256" key="1">
    <source>
        <dbReference type="SAM" id="MobiDB-lite"/>
    </source>
</evidence>
<feature type="compositionally biased region" description="Basic and acidic residues" evidence="1">
    <location>
        <begin position="487"/>
        <end position="507"/>
    </location>
</feature>
<feature type="compositionally biased region" description="Basic and acidic residues" evidence="1">
    <location>
        <begin position="203"/>
        <end position="236"/>
    </location>
</feature>
<dbReference type="EMBL" id="CADCWG010000001">
    <property type="protein sequence ID" value="CAA9532756.1"/>
    <property type="molecule type" value="Genomic_DNA"/>
</dbReference>
<accession>A0A6J4TX70</accession>
<reference evidence="2" key="1">
    <citation type="submission" date="2020-02" db="EMBL/GenBank/DDBJ databases">
        <authorList>
            <person name="Meier V. D."/>
        </authorList>
    </citation>
    <scope>NUCLEOTIDE SEQUENCE</scope>
    <source>
        <strain evidence="2">AVDCRST_MAG49</strain>
    </source>
</reference>
<feature type="compositionally biased region" description="Basic residues" evidence="1">
    <location>
        <begin position="283"/>
        <end position="296"/>
    </location>
</feature>
<feature type="compositionally biased region" description="Low complexity" evidence="1">
    <location>
        <begin position="401"/>
        <end position="410"/>
    </location>
</feature>